<gene>
    <name evidence="2" type="ORF">Ocin01_10159</name>
</gene>
<feature type="region of interest" description="Disordered" evidence="1">
    <location>
        <begin position="57"/>
        <end position="87"/>
    </location>
</feature>
<keyword evidence="3" id="KW-1185">Reference proteome</keyword>
<comment type="caution">
    <text evidence="2">The sequence shown here is derived from an EMBL/GenBank/DDBJ whole genome shotgun (WGS) entry which is preliminary data.</text>
</comment>
<dbReference type="InterPro" id="IPR000048">
    <property type="entry name" value="IQ_motif_EF-hand-BS"/>
</dbReference>
<dbReference type="Gene3D" id="1.20.5.190">
    <property type="match status" value="1"/>
</dbReference>
<sequence length="202" mass="21695">MSSKKKQGPSAPKKASFFSFGRNKAKSKDASTSEAPKTDAETSTATYTALTTAALFSSKKKESTKPASEGSKKSSKGKNSKLNKKQIITVHQPRADAIVPSPIPSLTNQSTLKSAFITEGGAISKQEVNSSTNQITDEQRDTAAIKIQAAFKGHRERRNYVQKRQKAIKVEALARGFLARKMFAKMKSGQGPSTGGDVQGQN</sequence>
<dbReference type="InterPro" id="IPR027417">
    <property type="entry name" value="P-loop_NTPase"/>
</dbReference>
<dbReference type="AlphaFoldDB" id="A0A1D2MTZ1"/>
<feature type="region of interest" description="Disordered" evidence="1">
    <location>
        <begin position="1"/>
        <end position="44"/>
    </location>
</feature>
<dbReference type="OrthoDB" id="2148418at2759"/>
<proteinExistence type="predicted"/>
<dbReference type="SUPFAM" id="SSF52540">
    <property type="entry name" value="P-loop containing nucleoside triphosphate hydrolases"/>
    <property type="match status" value="1"/>
</dbReference>
<accession>A0A1D2MTZ1</accession>
<dbReference type="PROSITE" id="PS50096">
    <property type="entry name" value="IQ"/>
    <property type="match status" value="2"/>
</dbReference>
<protein>
    <submittedName>
        <fullName evidence="2">Unconventional myosin-IXb</fullName>
    </submittedName>
</protein>
<organism evidence="2 3">
    <name type="scientific">Orchesella cincta</name>
    <name type="common">Springtail</name>
    <name type="synonym">Podura cincta</name>
    <dbReference type="NCBI Taxonomy" id="48709"/>
    <lineage>
        <taxon>Eukaryota</taxon>
        <taxon>Metazoa</taxon>
        <taxon>Ecdysozoa</taxon>
        <taxon>Arthropoda</taxon>
        <taxon>Hexapoda</taxon>
        <taxon>Collembola</taxon>
        <taxon>Entomobryomorpha</taxon>
        <taxon>Entomobryoidea</taxon>
        <taxon>Orchesellidae</taxon>
        <taxon>Orchesellinae</taxon>
        <taxon>Orchesella</taxon>
    </lineage>
</organism>
<reference evidence="2 3" key="1">
    <citation type="journal article" date="2016" name="Genome Biol. Evol.">
        <title>Gene Family Evolution Reflects Adaptation to Soil Environmental Stressors in the Genome of the Collembolan Orchesella cincta.</title>
        <authorList>
            <person name="Faddeeva-Vakhrusheva A."/>
            <person name="Derks M.F."/>
            <person name="Anvar S.Y."/>
            <person name="Agamennone V."/>
            <person name="Suring W."/>
            <person name="Smit S."/>
            <person name="van Straalen N.M."/>
            <person name="Roelofs D."/>
        </authorList>
    </citation>
    <scope>NUCLEOTIDE SEQUENCE [LARGE SCALE GENOMIC DNA]</scope>
    <source>
        <tissue evidence="2">Mixed pool</tissue>
    </source>
</reference>
<name>A0A1D2MTZ1_ORCCI</name>
<feature type="compositionally biased region" description="Basic and acidic residues" evidence="1">
    <location>
        <begin position="26"/>
        <end position="40"/>
    </location>
</feature>
<dbReference type="Proteomes" id="UP000094527">
    <property type="component" value="Unassembled WGS sequence"/>
</dbReference>
<evidence type="ECO:0000256" key="1">
    <source>
        <dbReference type="SAM" id="MobiDB-lite"/>
    </source>
</evidence>
<evidence type="ECO:0000313" key="2">
    <source>
        <dbReference type="EMBL" id="ODM96513.1"/>
    </source>
</evidence>
<dbReference type="SMART" id="SM00015">
    <property type="entry name" value="IQ"/>
    <property type="match status" value="2"/>
</dbReference>
<evidence type="ECO:0000313" key="3">
    <source>
        <dbReference type="Proteomes" id="UP000094527"/>
    </source>
</evidence>
<feature type="compositionally biased region" description="Basic residues" evidence="1">
    <location>
        <begin position="73"/>
        <end position="84"/>
    </location>
</feature>
<dbReference type="EMBL" id="LJIJ01000532">
    <property type="protein sequence ID" value="ODM96513.1"/>
    <property type="molecule type" value="Genomic_DNA"/>
</dbReference>
<dbReference type="Pfam" id="PF00612">
    <property type="entry name" value="IQ"/>
    <property type="match status" value="1"/>
</dbReference>